<sequence length="385" mass="40284">MFASTAALMLASTSALDTANRIVTVGGGSVADGSAFGGGAYVPGSFVTLGEVNNFTADVPVIPAIYLDTFNNATMTVPNNITLGPVIPVDLTKENVGLVVDVPNAINITLTGTPVTNAQALAAVPPFAPGPGEAPGNTYYFNSFNFNDLASTLIFQATSLFPPTGDNRIAFISGPGSIVTSVQGQADLTLQIDTDFQFKHPSWIKAKTFNIANNQLLNFAADTSPAAGFDVNEVMDIQPIENSIKFGGQNATYDVSNKSPNAAEFVASFNLVPANDVDGQLRVHVASGSREIALNAGSGNGTGGTIRLNKFLTDGIGASLNQNPATITGTIFAQTIQIGNQYQPINIVVDTPYGVDWVTAIGYRRGRISTIYAELISMISARCNF</sequence>
<evidence type="ECO:0000313" key="2">
    <source>
        <dbReference type="Proteomes" id="UP001056268"/>
    </source>
</evidence>
<organism evidence="1 2">
    <name type="scientific">Rickettsia conorii subsp. raoultii</name>
    <dbReference type="NCBI Taxonomy" id="369822"/>
    <lineage>
        <taxon>Bacteria</taxon>
        <taxon>Pseudomonadati</taxon>
        <taxon>Pseudomonadota</taxon>
        <taxon>Alphaproteobacteria</taxon>
        <taxon>Rickettsiales</taxon>
        <taxon>Rickettsiaceae</taxon>
        <taxon>Rickettsieae</taxon>
        <taxon>Rickettsia</taxon>
        <taxon>spotted fever group</taxon>
    </lineage>
</organism>
<evidence type="ECO:0000313" key="1">
    <source>
        <dbReference type="EMBL" id="URW78409.1"/>
    </source>
</evidence>
<proteinExistence type="predicted"/>
<reference evidence="1" key="1">
    <citation type="submission" date="2022-05" db="EMBL/GenBank/DDBJ databases">
        <title>Tracking Rickettsia raoultii infection dynamics in vivo by bioorthogonal metabolic labeling.</title>
        <authorList>
            <person name="Zhu D.-Y."/>
            <person name="Jia N."/>
            <person name="Li C."/>
            <person name="Zhang M.-Z."/>
            <person name="Liu H.-B."/>
            <person name="Cao W.-C."/>
        </authorList>
    </citation>
    <scope>NUCLEOTIDE SEQUENCE</scope>
    <source>
        <strain evidence="1">BIME</strain>
    </source>
</reference>
<gene>
    <name evidence="1" type="ORF">NBT09_03620</name>
</gene>
<dbReference type="Proteomes" id="UP001056268">
    <property type="component" value="Chromosome"/>
</dbReference>
<accession>A0ABY4U4Y6</accession>
<dbReference type="EMBL" id="CP098324">
    <property type="protein sequence ID" value="URW78409.1"/>
    <property type="molecule type" value="Genomic_DNA"/>
</dbReference>
<keyword evidence="2" id="KW-1185">Reference proteome</keyword>
<protein>
    <submittedName>
        <fullName evidence="1">Uncharacterized protein</fullName>
    </submittedName>
</protein>
<name>A0ABY4U4Y6_RICCR</name>